<keyword evidence="5" id="KW-0611">Plant defense</keyword>
<dbReference type="InterPro" id="IPR035897">
    <property type="entry name" value="Toll_tir_struct_dom_sf"/>
</dbReference>
<feature type="region of interest" description="Disordered" evidence="8">
    <location>
        <begin position="1039"/>
        <end position="1058"/>
    </location>
</feature>
<dbReference type="Pfam" id="PF00931">
    <property type="entry name" value="NB-ARC"/>
    <property type="match status" value="1"/>
</dbReference>
<evidence type="ECO:0000256" key="8">
    <source>
        <dbReference type="SAM" id="MobiDB-lite"/>
    </source>
</evidence>
<dbReference type="PROSITE" id="PS50104">
    <property type="entry name" value="TIR"/>
    <property type="match status" value="1"/>
</dbReference>
<evidence type="ECO:0000259" key="9">
    <source>
        <dbReference type="PROSITE" id="PS50104"/>
    </source>
</evidence>
<name>A0A5J5PWA0_GOSBA</name>
<dbReference type="Gene3D" id="3.40.50.300">
    <property type="entry name" value="P-loop containing nucleotide triphosphate hydrolases"/>
    <property type="match status" value="1"/>
</dbReference>
<dbReference type="PRINTS" id="PR00364">
    <property type="entry name" value="DISEASERSIST"/>
</dbReference>
<dbReference type="GO" id="GO:0007165">
    <property type="term" value="P:signal transduction"/>
    <property type="evidence" value="ECO:0007669"/>
    <property type="project" value="InterPro"/>
</dbReference>
<dbReference type="Gene3D" id="1.10.8.430">
    <property type="entry name" value="Helical domain of apoptotic protease-activating factors"/>
    <property type="match status" value="1"/>
</dbReference>
<dbReference type="GO" id="GO:0043531">
    <property type="term" value="F:ADP binding"/>
    <property type="evidence" value="ECO:0007669"/>
    <property type="project" value="InterPro"/>
</dbReference>
<keyword evidence="4" id="KW-0378">Hydrolase</keyword>
<evidence type="ECO:0000256" key="4">
    <source>
        <dbReference type="ARBA" id="ARBA00022801"/>
    </source>
</evidence>
<evidence type="ECO:0000256" key="2">
    <source>
        <dbReference type="ARBA" id="ARBA00022614"/>
    </source>
</evidence>
<dbReference type="PANTHER" id="PTHR11017">
    <property type="entry name" value="LEUCINE-RICH REPEAT-CONTAINING PROTEIN"/>
    <property type="match status" value="1"/>
</dbReference>
<evidence type="ECO:0000256" key="6">
    <source>
        <dbReference type="ARBA" id="ARBA00023027"/>
    </source>
</evidence>
<keyword evidence="6" id="KW-0520">NAD</keyword>
<dbReference type="PANTHER" id="PTHR11017:SF479">
    <property type="entry name" value="DISEASE RESISTANCE PROTEIN (TIR-NBS-LRR CLASS) FAMILY"/>
    <property type="match status" value="1"/>
</dbReference>
<dbReference type="Gene3D" id="3.40.50.10140">
    <property type="entry name" value="Toll/interleukin-1 receptor homology (TIR) domain"/>
    <property type="match status" value="1"/>
</dbReference>
<dbReference type="GO" id="GO:0006952">
    <property type="term" value="P:defense response"/>
    <property type="evidence" value="ECO:0007669"/>
    <property type="project" value="UniProtKB-KW"/>
</dbReference>
<sequence length="1058" mass="120626">MASSSSSSRQVKHQVFLSFRGEDTRKGEKISSALSNAIAASILSIIILSKDYASSNSCLGELSDIMDRKRDPTDKYIVLPIFYHVNPSQVQKIGGTFKTSFQKHESKQPADRVQRWKSAFQEVGALKGWHIGGKSDRYETGYIEDVVEYISKELDSNCTSVSEELVGIDDQKKIILGLIEQEHSRVIGLWGMGGIGKTTLADVVYSEICQNFESHLFLRNVSEKIKNVGNESLRNELFSKLLNQKGICINSPSIGHPYQERLNNKKVLVVLDDVSNPDQIEFMGVKHFGPESKIIVTSRGRQVLKNGRANHIYENDSLQLFSTLAFNLLSPAADFQDLSCKFVGYAQGNPLALKVLGSKLYTKSRKEWESEVDSLRQYAEPKMSHILKSSLDGLRELEKNIFLDIACFFKGEKMDTVEKILSNYYMGAMSGIRNLVDKCLLDSIDCYSMHDMLEEIGKDIVRQECKEDPGKRSRLWLPEDEDQVLRYNKGTVSIEGIKLDMFQMDELQLCPSVFQNMLNLKYICFYDSKIEKGYRNPKFLVDQVDSISLPNKLRYLCWDYFPLKTLSSFNPKNLVMLILRSGNMEQLWNENDHMNLVNLREIDVSNCKKLRKIPNLSRAINLELLDCSYCESLVELPCLNHLASRDEDKLRLEGCYSLKKFPQVPSHFCYLDLRETEIQEVPDAIKYLHKLERLLLSKSKVEKVSINISKLELLSELNLSECPMVEFPKIPRSLTWLDLSGTGIEEAALSLDSLSNLQYLNMSGSSIQKLMCNITQFGSGEFPTVDLPTPSLRSKMMDRCESLKLLSELPPYMQNLNVQCCTSLEKVSFADQDLYQFDSLGDDLFGMLFCNCINLNQESIDNIEENAMLKIGSLAKKWAARYDWKYQREDFPRLICCFPRNKISADKFKCQRMNSSLSLKIAPNRGSGSRFLAFAICLVADLTHCHRFKYLNCICEYHLTAAGGGDSKSYISKISFFDCSEPNNNDMVEEDKNYEKASFKFYIIDNDDEVNEEEDYNKVERCGVHVFYVDATEKRVAGNKRSFSHDGEEGDGGLKRLK</sequence>
<feature type="domain" description="TIR" evidence="9">
    <location>
        <begin position="1"/>
        <end position="154"/>
    </location>
</feature>
<dbReference type="SUPFAM" id="SSF52540">
    <property type="entry name" value="P-loop containing nucleoside triphosphate hydrolases"/>
    <property type="match status" value="1"/>
</dbReference>
<evidence type="ECO:0000256" key="7">
    <source>
        <dbReference type="ARBA" id="ARBA00047304"/>
    </source>
</evidence>
<dbReference type="InterPro" id="IPR058192">
    <property type="entry name" value="WHD_ROQ1-like"/>
</dbReference>
<evidence type="ECO:0000256" key="1">
    <source>
        <dbReference type="ARBA" id="ARBA00011982"/>
    </source>
</evidence>
<evidence type="ECO:0000256" key="5">
    <source>
        <dbReference type="ARBA" id="ARBA00022821"/>
    </source>
</evidence>
<organism evidence="10 11">
    <name type="scientific">Gossypium barbadense</name>
    <name type="common">Sea Island cotton</name>
    <name type="synonym">Hibiscus barbadensis</name>
    <dbReference type="NCBI Taxonomy" id="3634"/>
    <lineage>
        <taxon>Eukaryota</taxon>
        <taxon>Viridiplantae</taxon>
        <taxon>Streptophyta</taxon>
        <taxon>Embryophyta</taxon>
        <taxon>Tracheophyta</taxon>
        <taxon>Spermatophyta</taxon>
        <taxon>Magnoliopsida</taxon>
        <taxon>eudicotyledons</taxon>
        <taxon>Gunneridae</taxon>
        <taxon>Pentapetalae</taxon>
        <taxon>rosids</taxon>
        <taxon>malvids</taxon>
        <taxon>Malvales</taxon>
        <taxon>Malvaceae</taxon>
        <taxon>Malvoideae</taxon>
        <taxon>Gossypium</taxon>
    </lineage>
</organism>
<dbReference type="OrthoDB" id="1357022at2759"/>
<dbReference type="Proteomes" id="UP000327439">
    <property type="component" value="Chromosome D10"/>
</dbReference>
<evidence type="ECO:0000313" key="10">
    <source>
        <dbReference type="EMBL" id="KAB2010805.1"/>
    </source>
</evidence>
<dbReference type="InterPro" id="IPR036390">
    <property type="entry name" value="WH_DNA-bd_sf"/>
</dbReference>
<dbReference type="InterPro" id="IPR032675">
    <property type="entry name" value="LRR_dom_sf"/>
</dbReference>
<keyword evidence="11" id="KW-1185">Reference proteome</keyword>
<protein>
    <recommendedName>
        <fullName evidence="1">ADP-ribosyl cyclase/cyclic ADP-ribose hydrolase</fullName>
        <ecNumber evidence="1">3.2.2.6</ecNumber>
    </recommendedName>
</protein>
<comment type="catalytic activity">
    <reaction evidence="7">
        <text>NAD(+) + H2O = ADP-D-ribose + nicotinamide + H(+)</text>
        <dbReference type="Rhea" id="RHEA:16301"/>
        <dbReference type="ChEBI" id="CHEBI:15377"/>
        <dbReference type="ChEBI" id="CHEBI:15378"/>
        <dbReference type="ChEBI" id="CHEBI:17154"/>
        <dbReference type="ChEBI" id="CHEBI:57540"/>
        <dbReference type="ChEBI" id="CHEBI:57967"/>
        <dbReference type="EC" id="3.2.2.6"/>
    </reaction>
    <physiologicalReaction direction="left-to-right" evidence="7">
        <dbReference type="Rhea" id="RHEA:16302"/>
    </physiologicalReaction>
</comment>
<evidence type="ECO:0000256" key="3">
    <source>
        <dbReference type="ARBA" id="ARBA00022737"/>
    </source>
</evidence>
<dbReference type="InterPro" id="IPR042197">
    <property type="entry name" value="Apaf_helical"/>
</dbReference>
<proteinExistence type="predicted"/>
<dbReference type="Pfam" id="PF01582">
    <property type="entry name" value="TIR"/>
    <property type="match status" value="1"/>
</dbReference>
<reference evidence="11" key="1">
    <citation type="journal article" date="2020" name="Nat. Genet.">
        <title>Genomic diversifications of five Gossypium allopolyploid species and their impact on cotton improvement.</title>
        <authorList>
            <person name="Chen Z.J."/>
            <person name="Sreedasyam A."/>
            <person name="Ando A."/>
            <person name="Song Q."/>
            <person name="De Santiago L.M."/>
            <person name="Hulse-Kemp A.M."/>
            <person name="Ding M."/>
            <person name="Ye W."/>
            <person name="Kirkbride R.C."/>
            <person name="Jenkins J."/>
            <person name="Plott C."/>
            <person name="Lovell J."/>
            <person name="Lin Y.M."/>
            <person name="Vaughn R."/>
            <person name="Liu B."/>
            <person name="Simpson S."/>
            <person name="Scheffler B.E."/>
            <person name="Wen L."/>
            <person name="Saski C.A."/>
            <person name="Grover C.E."/>
            <person name="Hu G."/>
            <person name="Conover J.L."/>
            <person name="Carlson J.W."/>
            <person name="Shu S."/>
            <person name="Boston L.B."/>
            <person name="Williams M."/>
            <person name="Peterson D.G."/>
            <person name="McGee K."/>
            <person name="Jones D.C."/>
            <person name="Wendel J.F."/>
            <person name="Stelly D.M."/>
            <person name="Grimwood J."/>
            <person name="Schmutz J."/>
        </authorList>
    </citation>
    <scope>NUCLEOTIDE SEQUENCE [LARGE SCALE GENOMIC DNA]</scope>
    <source>
        <strain evidence="11">cv. 3-79</strain>
    </source>
</reference>
<dbReference type="Pfam" id="PF20160">
    <property type="entry name" value="C-JID"/>
    <property type="match status" value="1"/>
</dbReference>
<dbReference type="EMBL" id="CM018224">
    <property type="protein sequence ID" value="KAB2010805.1"/>
    <property type="molecule type" value="Genomic_DNA"/>
</dbReference>
<evidence type="ECO:0000313" key="11">
    <source>
        <dbReference type="Proteomes" id="UP000327439"/>
    </source>
</evidence>
<dbReference type="SUPFAM" id="SSF46785">
    <property type="entry name" value="Winged helix' DNA-binding domain"/>
    <property type="match status" value="1"/>
</dbReference>
<keyword evidence="2" id="KW-0433">Leucine-rich repeat</keyword>
<dbReference type="GO" id="GO:0061809">
    <property type="term" value="F:NAD+ nucleosidase activity, cyclic ADP-ribose generating"/>
    <property type="evidence" value="ECO:0007669"/>
    <property type="project" value="UniProtKB-EC"/>
</dbReference>
<dbReference type="InterPro" id="IPR002182">
    <property type="entry name" value="NB-ARC"/>
</dbReference>
<dbReference type="SMART" id="SM00255">
    <property type="entry name" value="TIR"/>
    <property type="match status" value="1"/>
</dbReference>
<dbReference type="InterPro" id="IPR045344">
    <property type="entry name" value="C-JID"/>
</dbReference>
<dbReference type="SUPFAM" id="SSF52200">
    <property type="entry name" value="Toll/Interleukin receptor TIR domain"/>
    <property type="match status" value="1"/>
</dbReference>
<dbReference type="Pfam" id="PF23282">
    <property type="entry name" value="WHD_ROQ1"/>
    <property type="match status" value="1"/>
</dbReference>
<keyword evidence="3" id="KW-0677">Repeat</keyword>
<dbReference type="InterPro" id="IPR027417">
    <property type="entry name" value="P-loop_NTPase"/>
</dbReference>
<dbReference type="Gene3D" id="3.80.10.10">
    <property type="entry name" value="Ribonuclease Inhibitor"/>
    <property type="match status" value="2"/>
</dbReference>
<dbReference type="InterPro" id="IPR044974">
    <property type="entry name" value="Disease_R_plants"/>
</dbReference>
<dbReference type="SUPFAM" id="SSF52058">
    <property type="entry name" value="L domain-like"/>
    <property type="match status" value="1"/>
</dbReference>
<dbReference type="EC" id="3.2.2.6" evidence="1"/>
<dbReference type="AlphaFoldDB" id="A0A5J5PWA0"/>
<accession>A0A5J5PWA0</accession>
<gene>
    <name evidence="10" type="ORF">ES319_D10G268600v1</name>
</gene>
<dbReference type="InterPro" id="IPR000157">
    <property type="entry name" value="TIR_dom"/>
</dbReference>